<evidence type="ECO:0000256" key="12">
    <source>
        <dbReference type="ARBA" id="ARBA00070152"/>
    </source>
</evidence>
<keyword evidence="5" id="KW-0547">Nucleotide-binding</keyword>
<proteinExistence type="predicted"/>
<dbReference type="PROSITE" id="PS50894">
    <property type="entry name" value="HPT"/>
    <property type="match status" value="1"/>
</dbReference>
<dbReference type="EMBL" id="RBXP01000015">
    <property type="protein sequence ID" value="RKT58210.1"/>
    <property type="molecule type" value="Genomic_DNA"/>
</dbReference>
<dbReference type="AlphaFoldDB" id="A0A495WAP9"/>
<dbReference type="SMART" id="SM00448">
    <property type="entry name" value="REC"/>
    <property type="match status" value="1"/>
</dbReference>
<feature type="domain" description="PAC" evidence="20">
    <location>
        <begin position="532"/>
        <end position="586"/>
    </location>
</feature>
<dbReference type="SUPFAM" id="SSF52172">
    <property type="entry name" value="CheY-like"/>
    <property type="match status" value="1"/>
</dbReference>
<dbReference type="PRINTS" id="PR00344">
    <property type="entry name" value="BCTRLSENSOR"/>
</dbReference>
<dbReference type="Gene3D" id="3.30.450.20">
    <property type="entry name" value="PAS domain"/>
    <property type="match status" value="2"/>
</dbReference>
<feature type="modified residue" description="Phosphohistidine" evidence="13">
    <location>
        <position position="1065"/>
    </location>
</feature>
<dbReference type="Pfam" id="PF02518">
    <property type="entry name" value="HATPase_c"/>
    <property type="match status" value="1"/>
</dbReference>
<comment type="caution">
    <text evidence="22">The sequence shown here is derived from an EMBL/GenBank/DDBJ whole genome shotgun (WGS) entry which is preliminary data.</text>
</comment>
<feature type="domain" description="HPt" evidence="21">
    <location>
        <begin position="1026"/>
        <end position="1120"/>
    </location>
</feature>
<organism evidence="22 23">
    <name type="scientific">Azonexus fungiphilus</name>
    <dbReference type="NCBI Taxonomy" id="146940"/>
    <lineage>
        <taxon>Bacteria</taxon>
        <taxon>Pseudomonadati</taxon>
        <taxon>Pseudomonadota</taxon>
        <taxon>Betaproteobacteria</taxon>
        <taxon>Rhodocyclales</taxon>
        <taxon>Azonexaceae</taxon>
        <taxon>Azonexus</taxon>
    </lineage>
</organism>
<comment type="subunit">
    <text evidence="10">At low DSF concentrations, interacts with RpfF.</text>
</comment>
<dbReference type="CDD" id="cd00082">
    <property type="entry name" value="HisKA"/>
    <property type="match status" value="1"/>
</dbReference>
<dbReference type="FunFam" id="3.30.565.10:FF:000010">
    <property type="entry name" value="Sensor histidine kinase RcsC"/>
    <property type="match status" value="1"/>
</dbReference>
<dbReference type="SUPFAM" id="SSF47226">
    <property type="entry name" value="Histidine-containing phosphotransfer domain, HPT domain"/>
    <property type="match status" value="1"/>
</dbReference>
<dbReference type="PANTHER" id="PTHR45339">
    <property type="entry name" value="HYBRID SIGNAL TRANSDUCTION HISTIDINE KINASE J"/>
    <property type="match status" value="1"/>
</dbReference>
<keyword evidence="7" id="KW-0067">ATP-binding</keyword>
<dbReference type="InterPro" id="IPR001789">
    <property type="entry name" value="Sig_transdc_resp-reg_receiver"/>
</dbReference>
<name>A0A495WAP9_9RHOO</name>
<dbReference type="Pfam" id="PF13426">
    <property type="entry name" value="PAS_9"/>
    <property type="match status" value="1"/>
</dbReference>
<keyword evidence="8" id="KW-0902">Two-component regulatory system</keyword>
<keyword evidence="6" id="KW-0418">Kinase</keyword>
<dbReference type="CDD" id="cd00130">
    <property type="entry name" value="PAS"/>
    <property type="match status" value="2"/>
</dbReference>
<keyword evidence="4" id="KW-0808">Transferase</keyword>
<dbReference type="Pfam" id="PF00497">
    <property type="entry name" value="SBP_bac_3"/>
    <property type="match status" value="1"/>
</dbReference>
<feature type="transmembrane region" description="Helical" evidence="15">
    <location>
        <begin position="256"/>
        <end position="277"/>
    </location>
</feature>
<evidence type="ECO:0000256" key="5">
    <source>
        <dbReference type="ARBA" id="ARBA00022741"/>
    </source>
</evidence>
<evidence type="ECO:0000256" key="11">
    <source>
        <dbReference type="ARBA" id="ARBA00068150"/>
    </source>
</evidence>
<feature type="chain" id="PRO_5019736227" description="Sensory/regulatory protein RpfC" evidence="16">
    <location>
        <begin position="21"/>
        <end position="1123"/>
    </location>
</feature>
<evidence type="ECO:0000313" key="22">
    <source>
        <dbReference type="EMBL" id="RKT58210.1"/>
    </source>
</evidence>
<dbReference type="Pfam" id="PF00072">
    <property type="entry name" value="Response_reg"/>
    <property type="match status" value="1"/>
</dbReference>
<dbReference type="Pfam" id="PF00512">
    <property type="entry name" value="HisKA"/>
    <property type="match status" value="1"/>
</dbReference>
<comment type="function">
    <text evidence="9">Member of the two-component regulatory system BvgS/BvgA. Phosphorylates BvgA via a four-step phosphorelay in response to environmental signals.</text>
</comment>
<dbReference type="SMART" id="SM00086">
    <property type="entry name" value="PAC"/>
    <property type="match status" value="1"/>
</dbReference>
<sequence length="1123" mass="122273">MNRCCACLLIALAWSGAAVASPALPASLRVAVDESYPPYVFRDGDGQLRGYLVDLWALWSARTGSRVDLQAGDWNLGMRRLEAGEVDLMDGVFRTPARAERLAYSQPYAEIPVPVFVHRSLQGIDGIGTLRGFVVGVMDGDACPEQLLEQRITRLDQYPDYEVMIGAAIAGDLRIFCMDGPPAHFLLTRKGGAREFREAFTLFHGQLHRVAKKDRAALVATVDAGFAAISSAETESLRAKWLTPATPEPLPRWPAYAGYAVLVALLAGGLLLAWNVLLRREVGARTRELLAERERLLVQTRQSRELSENLEATLHAIPDLLFEVAADGRFLNVWASDPEQLQLSPDALLERRLDDILPPAAAALCRQALAEAAANGRSRGQVLELEFAEGRRWFELSTTRKPGGGEMARFMVLARNIGDRIAAQASMRSAQAASEQLLAESDRMRLTLLSMLEDRQLAEAQLRKLSQAVEQSPVAVVITDLEARIEYVNQAFVEVSGYSAAELLGQNPRLLQSGLTPQSQYQSMWETLQRGENWLGQLTNRNKRGEIFYEFAVISPIRQPDGRVTHYLAVKQDITERKRIGEELDRHRHHLEELVDQRTAELQTAKAAAEVASRAKSAFLANMSHEIRTPMNAIVGLAHRLLKQATDDGQRGHLEMIKASADHLLSVINDILDLSRIEAGKLELAQADFNLPELLERTLGLVRERAQAKGLQLQLQAPGLPLLVHGDPTRLAQALLNYLSNAIKFTEQGSIVLRGRLVDGDDSSVQLHFEVCDSGIGIDAETLARLFNPFEQADNSTTRLHGGSGLGLVITRQLAELMGGSAGCESTPGVGSRFWFSVRLGRAEGEVAGSLPALPGESVEERLARDCRGARILLCEDNLVNQEVARTLLCDIGLAVQLAGNGREGLNLLERESFDLVLMDVQMPLMDGLEATRRIRLLPGRRDLPILAMTANAFAEDRKACLDAGMNDFVAKPVDPDALYAALLRWLPQAAAAPVVADPGADPLAAALHALPGLDAATLLPVMRGRAYKAAQLLRMFAERHADDADRLRGALAAGDRAAAEQLAHALKGAAGTLALNALHRRASGLNEALRSGAGRDQLAGELDLLAAELAEVCRGIAGLPAD</sequence>
<evidence type="ECO:0000256" key="8">
    <source>
        <dbReference type="ARBA" id="ARBA00023012"/>
    </source>
</evidence>
<evidence type="ECO:0000256" key="3">
    <source>
        <dbReference type="ARBA" id="ARBA00022553"/>
    </source>
</evidence>
<dbReference type="PROSITE" id="PS50110">
    <property type="entry name" value="RESPONSE_REGULATORY"/>
    <property type="match status" value="1"/>
</dbReference>
<dbReference type="SMART" id="SM00387">
    <property type="entry name" value="HATPase_c"/>
    <property type="match status" value="1"/>
</dbReference>
<dbReference type="RefSeq" id="WP_170160202.1">
    <property type="nucleotide sequence ID" value="NZ_RBXP01000015.1"/>
</dbReference>
<dbReference type="Proteomes" id="UP000270626">
    <property type="component" value="Unassembled WGS sequence"/>
</dbReference>
<evidence type="ECO:0000259" key="21">
    <source>
        <dbReference type="PROSITE" id="PS50894"/>
    </source>
</evidence>
<dbReference type="GO" id="GO:0000155">
    <property type="term" value="F:phosphorelay sensor kinase activity"/>
    <property type="evidence" value="ECO:0007669"/>
    <property type="project" value="InterPro"/>
</dbReference>
<dbReference type="Gene3D" id="3.40.50.2300">
    <property type="match status" value="1"/>
</dbReference>
<comment type="catalytic activity">
    <reaction evidence="1">
        <text>ATP + protein L-histidine = ADP + protein N-phospho-L-histidine.</text>
        <dbReference type="EC" id="2.7.13.3"/>
    </reaction>
</comment>
<dbReference type="Gene3D" id="1.10.287.130">
    <property type="match status" value="1"/>
</dbReference>
<dbReference type="CDD" id="cd16922">
    <property type="entry name" value="HATPase_EvgS-ArcB-TorS-like"/>
    <property type="match status" value="1"/>
</dbReference>
<dbReference type="InterPro" id="IPR000700">
    <property type="entry name" value="PAS-assoc_C"/>
</dbReference>
<dbReference type="PANTHER" id="PTHR45339:SF5">
    <property type="entry name" value="HISTIDINE KINASE"/>
    <property type="match status" value="1"/>
</dbReference>
<dbReference type="PROSITE" id="PS50109">
    <property type="entry name" value="HIS_KIN"/>
    <property type="match status" value="1"/>
</dbReference>
<accession>A0A495WAP9</accession>
<keyword evidence="15" id="KW-1133">Transmembrane helix</keyword>
<dbReference type="InterPro" id="IPR036641">
    <property type="entry name" value="HPT_dom_sf"/>
</dbReference>
<dbReference type="InterPro" id="IPR001638">
    <property type="entry name" value="Solute-binding_3/MltF_N"/>
</dbReference>
<feature type="domain" description="PAS" evidence="19">
    <location>
        <begin position="461"/>
        <end position="507"/>
    </location>
</feature>
<evidence type="ECO:0000256" key="9">
    <source>
        <dbReference type="ARBA" id="ARBA00058004"/>
    </source>
</evidence>
<keyword evidence="3 14" id="KW-0597">Phosphoprotein</keyword>
<dbReference type="Pfam" id="PF01627">
    <property type="entry name" value="Hpt"/>
    <property type="match status" value="1"/>
</dbReference>
<evidence type="ECO:0000256" key="7">
    <source>
        <dbReference type="ARBA" id="ARBA00022840"/>
    </source>
</evidence>
<reference evidence="22 23" key="1">
    <citation type="submission" date="2018-10" db="EMBL/GenBank/DDBJ databases">
        <title>Genomic Encyclopedia of Type Strains, Phase IV (KMG-IV): sequencing the most valuable type-strain genomes for metagenomic binning, comparative biology and taxonomic classification.</title>
        <authorList>
            <person name="Goeker M."/>
        </authorList>
    </citation>
    <scope>NUCLEOTIDE SEQUENCE [LARGE SCALE GENOMIC DNA]</scope>
    <source>
        <strain evidence="22 23">DSM 23841</strain>
    </source>
</reference>
<feature type="domain" description="Histidine kinase" evidence="17">
    <location>
        <begin position="622"/>
        <end position="842"/>
    </location>
</feature>
<dbReference type="CDD" id="cd17546">
    <property type="entry name" value="REC_hyHK_CKI1_RcsC-like"/>
    <property type="match status" value="1"/>
</dbReference>
<dbReference type="InterPro" id="IPR000014">
    <property type="entry name" value="PAS"/>
</dbReference>
<evidence type="ECO:0000256" key="10">
    <source>
        <dbReference type="ARBA" id="ARBA00064003"/>
    </source>
</evidence>
<evidence type="ECO:0000256" key="14">
    <source>
        <dbReference type="PROSITE-ProRule" id="PRU00169"/>
    </source>
</evidence>
<evidence type="ECO:0000256" key="2">
    <source>
        <dbReference type="ARBA" id="ARBA00012438"/>
    </source>
</evidence>
<dbReference type="InterPro" id="IPR001610">
    <property type="entry name" value="PAC"/>
</dbReference>
<dbReference type="SMART" id="SM00062">
    <property type="entry name" value="PBPb"/>
    <property type="match status" value="1"/>
</dbReference>
<dbReference type="EC" id="2.7.13.3" evidence="2"/>
<keyword evidence="15" id="KW-0812">Transmembrane</keyword>
<dbReference type="SUPFAM" id="SSF53850">
    <property type="entry name" value="Periplasmic binding protein-like II"/>
    <property type="match status" value="1"/>
</dbReference>
<dbReference type="InterPro" id="IPR003594">
    <property type="entry name" value="HATPase_dom"/>
</dbReference>
<dbReference type="FunFam" id="1.10.287.130:FF:000002">
    <property type="entry name" value="Two-component osmosensing histidine kinase"/>
    <property type="match status" value="1"/>
</dbReference>
<dbReference type="GO" id="GO:0005886">
    <property type="term" value="C:plasma membrane"/>
    <property type="evidence" value="ECO:0007669"/>
    <property type="project" value="UniProtKB-SubCell"/>
</dbReference>
<dbReference type="Gene3D" id="3.40.190.10">
    <property type="entry name" value="Periplasmic binding protein-like II"/>
    <property type="match status" value="2"/>
</dbReference>
<dbReference type="PROSITE" id="PS50112">
    <property type="entry name" value="PAS"/>
    <property type="match status" value="1"/>
</dbReference>
<feature type="modified residue" description="4-aspartylphosphate" evidence="14">
    <location>
        <position position="920"/>
    </location>
</feature>
<dbReference type="PROSITE" id="PS50113">
    <property type="entry name" value="PAC"/>
    <property type="match status" value="1"/>
</dbReference>
<evidence type="ECO:0000256" key="15">
    <source>
        <dbReference type="SAM" id="Phobius"/>
    </source>
</evidence>
<dbReference type="CDD" id="cd13706">
    <property type="entry name" value="PBP2_HisK_like_1"/>
    <property type="match status" value="1"/>
</dbReference>
<dbReference type="Gene3D" id="3.30.565.10">
    <property type="entry name" value="Histidine kinase-like ATPase, C-terminal domain"/>
    <property type="match status" value="1"/>
</dbReference>
<evidence type="ECO:0000256" key="1">
    <source>
        <dbReference type="ARBA" id="ARBA00000085"/>
    </source>
</evidence>
<dbReference type="GO" id="GO:0005524">
    <property type="term" value="F:ATP binding"/>
    <property type="evidence" value="ECO:0007669"/>
    <property type="project" value="UniProtKB-KW"/>
</dbReference>
<dbReference type="SUPFAM" id="SSF55785">
    <property type="entry name" value="PYP-like sensor domain (PAS domain)"/>
    <property type="match status" value="2"/>
</dbReference>
<keyword evidence="23" id="KW-1185">Reference proteome</keyword>
<dbReference type="InterPro" id="IPR008207">
    <property type="entry name" value="Sig_transdc_His_kin_Hpt_dom"/>
</dbReference>
<dbReference type="SUPFAM" id="SSF47384">
    <property type="entry name" value="Homodimeric domain of signal transducing histidine kinase"/>
    <property type="match status" value="1"/>
</dbReference>
<evidence type="ECO:0000259" key="18">
    <source>
        <dbReference type="PROSITE" id="PS50110"/>
    </source>
</evidence>
<dbReference type="InterPro" id="IPR011006">
    <property type="entry name" value="CheY-like_superfamily"/>
</dbReference>
<dbReference type="InterPro" id="IPR004358">
    <property type="entry name" value="Sig_transdc_His_kin-like_C"/>
</dbReference>
<dbReference type="Pfam" id="PF08448">
    <property type="entry name" value="PAS_4"/>
    <property type="match status" value="1"/>
</dbReference>
<dbReference type="InterPro" id="IPR013656">
    <property type="entry name" value="PAS_4"/>
</dbReference>
<dbReference type="InterPro" id="IPR036097">
    <property type="entry name" value="HisK_dim/P_sf"/>
</dbReference>
<evidence type="ECO:0000259" key="20">
    <source>
        <dbReference type="PROSITE" id="PS50113"/>
    </source>
</evidence>
<dbReference type="InterPro" id="IPR036890">
    <property type="entry name" value="HATPase_C_sf"/>
</dbReference>
<evidence type="ECO:0000256" key="13">
    <source>
        <dbReference type="PROSITE-ProRule" id="PRU00110"/>
    </source>
</evidence>
<dbReference type="SUPFAM" id="SSF55874">
    <property type="entry name" value="ATPase domain of HSP90 chaperone/DNA topoisomerase II/histidine kinase"/>
    <property type="match status" value="1"/>
</dbReference>
<protein>
    <recommendedName>
        <fullName evidence="11">Sensory/regulatory protein RpfC</fullName>
        <ecNumber evidence="2">2.7.13.3</ecNumber>
    </recommendedName>
    <alternativeName>
        <fullName evidence="12">Virulence sensor protein BvgS</fullName>
    </alternativeName>
</protein>
<feature type="domain" description="Response regulatory" evidence="18">
    <location>
        <begin position="871"/>
        <end position="987"/>
    </location>
</feature>
<feature type="signal peptide" evidence="16">
    <location>
        <begin position="1"/>
        <end position="20"/>
    </location>
</feature>
<keyword evidence="16" id="KW-0732">Signal</keyword>
<evidence type="ECO:0000259" key="19">
    <source>
        <dbReference type="PROSITE" id="PS50112"/>
    </source>
</evidence>
<keyword evidence="15" id="KW-0472">Membrane</keyword>
<dbReference type="NCBIfam" id="TIGR00229">
    <property type="entry name" value="sensory_box"/>
    <property type="match status" value="1"/>
</dbReference>
<dbReference type="InterPro" id="IPR003661">
    <property type="entry name" value="HisK_dim/P_dom"/>
</dbReference>
<dbReference type="Gene3D" id="1.20.120.160">
    <property type="entry name" value="HPT domain"/>
    <property type="match status" value="1"/>
</dbReference>
<evidence type="ECO:0000256" key="16">
    <source>
        <dbReference type="SAM" id="SignalP"/>
    </source>
</evidence>
<evidence type="ECO:0000256" key="6">
    <source>
        <dbReference type="ARBA" id="ARBA00022777"/>
    </source>
</evidence>
<gene>
    <name evidence="22" type="ORF">DFR40_2154</name>
</gene>
<dbReference type="SMART" id="SM00091">
    <property type="entry name" value="PAS"/>
    <property type="match status" value="2"/>
</dbReference>
<evidence type="ECO:0000313" key="23">
    <source>
        <dbReference type="Proteomes" id="UP000270626"/>
    </source>
</evidence>
<dbReference type="InterPro" id="IPR005467">
    <property type="entry name" value="His_kinase_dom"/>
</dbReference>
<dbReference type="SMART" id="SM00388">
    <property type="entry name" value="HisKA"/>
    <property type="match status" value="1"/>
</dbReference>
<evidence type="ECO:0000259" key="17">
    <source>
        <dbReference type="PROSITE" id="PS50109"/>
    </source>
</evidence>
<evidence type="ECO:0000256" key="4">
    <source>
        <dbReference type="ARBA" id="ARBA00022679"/>
    </source>
</evidence>
<dbReference type="InterPro" id="IPR035965">
    <property type="entry name" value="PAS-like_dom_sf"/>
</dbReference>